<evidence type="ECO:0000256" key="2">
    <source>
        <dbReference type="SAM" id="MobiDB-lite"/>
    </source>
</evidence>
<dbReference type="PANTHER" id="PTHR16121">
    <property type="entry name" value="CAP-SPECIFIC MRNA (NUCLEOSIDE-2'-O-)-METHYLTRANSFERASE 1-RELATED"/>
    <property type="match status" value="1"/>
</dbReference>
<sequence length="885" mass="103152">MDFNNTNHLHGRKRKNESDYESVDCKKKPSIGFKLLEKMNFEGKGLGKYGQGETKDIEVQNPIGRRGLGHHIHSRIEIDFNESEEVKTINETPKWCPPCSKGFEQSKLIDDTWIIVDKPKEVIEDETKYCSSETLTKMLEGKNVFDHMSDREINFARLRANPYETVKGAFFQNRAAMKMANLDKIYDWLLSGEKIKEDRLNKNPLDLKIDELYRKNYDREQPLFYFADVCAGPGGFTEYLLWRKSFYNAKGFGFTLIGDCDFNLNKFTAASPMYFHPYYGVHRDGDVMNPENLISLQQFVGEGTDGNFCDLVMCDGGFNVSGKENIQEILSKRLYLCQFIAGLSLGRQKILSKRLYLCQFIAGLSLGRQSNGDKPGGNFVCKLFDLFTPFSVGLIYLMYLAYEEISLHKCHTSRPANSERYIVCKNLRPWGGTIIKDYLMKINNKLNEFEEKGLSDVKDIREIVPEEVIYNDEEFFNYIVDHNETIAQRQTFYLSKYAKYAQNSSKRDKDQESIRNECLQYWEIPDRPKIFTKNQNDKNISYEYYCEYMIKLLHGNTFSPENVEKLPNPVDSNFFKVGSHEGKRRRLEEIRFNFTPALSERGVLLSTRNGVFLIKNSGRLVKVGDANHIIPFDSFVYYEKTLLFKKENGKMVKTFTSDEASYRIIDAAIISGDYIADEPYDIRMNAVKKMCQAVSKLKGESKRGNENMSRREKDLIQKLALEKNSKGRFPKNPPTPLDNEDTILATDLYKISDIDDILNGIEIHYYGGRFTAFLKTDYDFYIPVIGLRFYNVLKRHNQWYYSESNKNLYMVNFEKKKTYLYEHVKNNSRDFYNSFYDMFLMDSNKFANVYSWEWSINSNNTSIKELIEKDCVLKTYINFQPVSDD</sequence>
<evidence type="ECO:0000313" key="6">
    <source>
        <dbReference type="WBParaSite" id="SPAL_0000149100.1"/>
    </source>
</evidence>
<dbReference type="InterPro" id="IPR000467">
    <property type="entry name" value="G_patch_dom"/>
</dbReference>
<keyword evidence="1" id="KW-0507">mRNA processing</keyword>
<dbReference type="Gene3D" id="3.40.50.12760">
    <property type="match status" value="2"/>
</dbReference>
<dbReference type="STRING" id="174720.A0A0N5B600"/>
<keyword evidence="1" id="KW-0808">Transferase</keyword>
<feature type="domain" description="G-patch" evidence="3">
    <location>
        <begin position="28"/>
        <end position="73"/>
    </location>
</feature>
<dbReference type="GO" id="GO:0016556">
    <property type="term" value="P:mRNA modification"/>
    <property type="evidence" value="ECO:0007669"/>
    <property type="project" value="UniProtKB-UniRule"/>
</dbReference>
<dbReference type="WBParaSite" id="SPAL_0000149100.1">
    <property type="protein sequence ID" value="SPAL_0000149100.1"/>
    <property type="gene ID" value="SPAL_0000149100"/>
</dbReference>
<dbReference type="PROSITE" id="PS50174">
    <property type="entry name" value="G_PATCH"/>
    <property type="match status" value="1"/>
</dbReference>
<protein>
    <recommendedName>
        <fullName evidence="1">Cap-specific mRNA (nucleoside-2'-O-)-methyltransferase 1</fullName>
        <ecNumber evidence="1">2.1.1.57</ecNumber>
    </recommendedName>
    <alternativeName>
        <fullName evidence="1">Cap1 2'O-ribose methyltransferase 1</fullName>
    </alternativeName>
</protein>
<keyword evidence="1" id="KW-0949">S-adenosyl-L-methionine</keyword>
<dbReference type="GO" id="GO:0003676">
    <property type="term" value="F:nucleic acid binding"/>
    <property type="evidence" value="ECO:0007669"/>
    <property type="project" value="UniProtKB-UniRule"/>
</dbReference>
<dbReference type="Proteomes" id="UP000046392">
    <property type="component" value="Unplaced"/>
</dbReference>
<dbReference type="GO" id="GO:0005737">
    <property type="term" value="C:cytoplasm"/>
    <property type="evidence" value="ECO:0007669"/>
    <property type="project" value="TreeGrafter"/>
</dbReference>
<accession>A0A0N5B600</accession>
<dbReference type="Pfam" id="PF01728">
    <property type="entry name" value="FtsJ"/>
    <property type="match status" value="1"/>
</dbReference>
<dbReference type="Pfam" id="PF01585">
    <property type="entry name" value="G-patch"/>
    <property type="match status" value="1"/>
</dbReference>
<evidence type="ECO:0000259" key="4">
    <source>
        <dbReference type="PROSITE" id="PS51613"/>
    </source>
</evidence>
<comment type="function">
    <text evidence="1">S-adenosyl-L-methionine-dependent methyltransferase that mediates RNA cap1 2'-O-ribose methylation to the 5'-cap structure of RNAs. Methylates the ribose of the first nucleotide of a m(7)GpppG-capped mRNA to produce m(7)GpppNmp (cap1).</text>
</comment>
<dbReference type="PROSITE" id="PS51613">
    <property type="entry name" value="SAM_MT_RRMJ"/>
    <property type="match status" value="1"/>
</dbReference>
<dbReference type="GO" id="GO:0004483">
    <property type="term" value="F:methyltransferase cap1 activity"/>
    <property type="evidence" value="ECO:0007669"/>
    <property type="project" value="UniProtKB-UniRule"/>
</dbReference>
<comment type="catalytic activity">
    <reaction evidence="1">
        <text>a 5'-end (N(7)-methyl 5'-triphosphoguanosine)-ribonucleoside in mRNA + S-adenosyl-L-methionine = a 5'-end (N(7)-methyl 5'-triphosphoguanosine)-(2'-O-methyl-ribonucleoside) in mRNA + S-adenosyl-L-homocysteine + H(+)</text>
        <dbReference type="Rhea" id="RHEA:67020"/>
        <dbReference type="Rhea" id="RHEA-COMP:17167"/>
        <dbReference type="Rhea" id="RHEA-COMP:17168"/>
        <dbReference type="ChEBI" id="CHEBI:15378"/>
        <dbReference type="ChEBI" id="CHEBI:57856"/>
        <dbReference type="ChEBI" id="CHEBI:59789"/>
        <dbReference type="ChEBI" id="CHEBI:156461"/>
        <dbReference type="ChEBI" id="CHEBI:167609"/>
        <dbReference type="EC" id="2.1.1.57"/>
    </reaction>
</comment>
<dbReference type="GO" id="GO:0005634">
    <property type="term" value="C:nucleus"/>
    <property type="evidence" value="ECO:0007669"/>
    <property type="project" value="UniProtKB-SubCell"/>
</dbReference>
<feature type="domain" description="RrmJ-type SAM-dependent 2'-O-MTase" evidence="4">
    <location>
        <begin position="170"/>
        <end position="428"/>
    </location>
</feature>
<dbReference type="GO" id="GO:0032259">
    <property type="term" value="P:methylation"/>
    <property type="evidence" value="ECO:0007669"/>
    <property type="project" value="UniProtKB-KW"/>
</dbReference>
<keyword evidence="1" id="KW-0489">Methyltransferase</keyword>
<dbReference type="AlphaFoldDB" id="A0A0N5B600"/>
<dbReference type="InterPro" id="IPR050851">
    <property type="entry name" value="mRNA_Cap_2O-Ribose_MeTrfase"/>
</dbReference>
<keyword evidence="1" id="KW-0539">Nucleus</keyword>
<dbReference type="GO" id="GO:0006370">
    <property type="term" value="P:7-methylguanosine mRNA capping"/>
    <property type="evidence" value="ECO:0007669"/>
    <property type="project" value="UniProtKB-UniRule"/>
</dbReference>
<dbReference type="InterPro" id="IPR025816">
    <property type="entry name" value="RrmJ-type_MeTrfase"/>
</dbReference>
<reference evidence="6" key="1">
    <citation type="submission" date="2017-02" db="UniProtKB">
        <authorList>
            <consortium name="WormBaseParasite"/>
        </authorList>
    </citation>
    <scope>IDENTIFICATION</scope>
</reference>
<dbReference type="EC" id="2.1.1.57" evidence="1"/>
<dbReference type="SMART" id="SM00443">
    <property type="entry name" value="G_patch"/>
    <property type="match status" value="1"/>
</dbReference>
<evidence type="ECO:0000313" key="5">
    <source>
        <dbReference type="Proteomes" id="UP000046392"/>
    </source>
</evidence>
<comment type="subcellular location">
    <subcellularLocation>
        <location evidence="1">Nucleus</location>
    </subcellularLocation>
</comment>
<keyword evidence="5" id="KW-1185">Reference proteome</keyword>
<evidence type="ECO:0000256" key="1">
    <source>
        <dbReference type="RuleBase" id="RU368012"/>
    </source>
</evidence>
<name>A0A0N5B600_STREA</name>
<evidence type="ECO:0000259" key="3">
    <source>
        <dbReference type="PROSITE" id="PS50174"/>
    </source>
</evidence>
<dbReference type="PANTHER" id="PTHR16121:SF0">
    <property type="entry name" value="CAP-SPECIFIC MRNA (NUCLEOSIDE-2'-O-)-METHYLTRANSFERASE 1"/>
    <property type="match status" value="1"/>
</dbReference>
<organism evidence="5 6">
    <name type="scientific">Strongyloides papillosus</name>
    <name type="common">Intestinal threadworm</name>
    <dbReference type="NCBI Taxonomy" id="174720"/>
    <lineage>
        <taxon>Eukaryota</taxon>
        <taxon>Metazoa</taxon>
        <taxon>Ecdysozoa</taxon>
        <taxon>Nematoda</taxon>
        <taxon>Chromadorea</taxon>
        <taxon>Rhabditida</taxon>
        <taxon>Tylenchina</taxon>
        <taxon>Panagrolaimomorpha</taxon>
        <taxon>Strongyloidoidea</taxon>
        <taxon>Strongyloididae</taxon>
        <taxon>Strongyloides</taxon>
    </lineage>
</organism>
<dbReference type="SUPFAM" id="SSF53335">
    <property type="entry name" value="S-adenosyl-L-methionine-dependent methyltransferases"/>
    <property type="match status" value="1"/>
</dbReference>
<feature type="region of interest" description="Disordered" evidence="2">
    <location>
        <begin position="1"/>
        <end position="21"/>
    </location>
</feature>
<dbReference type="InterPro" id="IPR002877">
    <property type="entry name" value="RNA_MeTrfase_FtsJ_dom"/>
</dbReference>
<dbReference type="InterPro" id="IPR029063">
    <property type="entry name" value="SAM-dependent_MTases_sf"/>
</dbReference>
<keyword evidence="1" id="KW-0506">mRNA capping</keyword>
<proteinExistence type="predicted"/>